<feature type="region of interest" description="Disordered" evidence="1">
    <location>
        <begin position="1"/>
        <end position="30"/>
    </location>
</feature>
<dbReference type="EMBL" id="JABANM010034517">
    <property type="protein sequence ID" value="KAF4699509.1"/>
    <property type="molecule type" value="Genomic_DNA"/>
</dbReference>
<keyword evidence="3" id="KW-0418">Kinase</keyword>
<keyword evidence="2" id="KW-1133">Transmembrane helix</keyword>
<gene>
    <name evidence="3" type="primary">CDK8_2</name>
    <name evidence="3" type="ORF">FOZ62_014689</name>
</gene>
<sequence length="231" mass="24968">MQVVHVADPPAAAPPQSNAGASPAPTSDSTVDLRGRPYQVAALSSSLYSSHTFPYQHCLHSDLRRIEFECLSQYHNPSEFIVTNSTTILSTGFPSTALWGLWDCFLTYFVTLPLKAATLTAICAILTALVFPSVYYWLVEVVLKILLRRTLADFVLKRPSGGGAEVDLTTVNGTMKVSAKVGPLGISLWNRGLVVPSIDIAVDILEIPKKDPAARRRKRSDSPPEDSGGAS</sequence>
<evidence type="ECO:0000256" key="2">
    <source>
        <dbReference type="SAM" id="Phobius"/>
    </source>
</evidence>
<evidence type="ECO:0000256" key="1">
    <source>
        <dbReference type="SAM" id="MobiDB-lite"/>
    </source>
</evidence>
<name>A0A7J6PTJ3_PEROL</name>
<feature type="non-terminal residue" evidence="3">
    <location>
        <position position="1"/>
    </location>
</feature>
<accession>A0A7J6PTJ3</accession>
<keyword evidence="3" id="KW-0808">Transferase</keyword>
<dbReference type="Proteomes" id="UP000574390">
    <property type="component" value="Unassembled WGS sequence"/>
</dbReference>
<dbReference type="AlphaFoldDB" id="A0A7J6PTJ3"/>
<organism evidence="3 4">
    <name type="scientific">Perkinsus olseni</name>
    <name type="common">Perkinsus atlanticus</name>
    <dbReference type="NCBI Taxonomy" id="32597"/>
    <lineage>
        <taxon>Eukaryota</taxon>
        <taxon>Sar</taxon>
        <taxon>Alveolata</taxon>
        <taxon>Perkinsozoa</taxon>
        <taxon>Perkinsea</taxon>
        <taxon>Perkinsida</taxon>
        <taxon>Perkinsidae</taxon>
        <taxon>Perkinsus</taxon>
    </lineage>
</organism>
<feature type="transmembrane region" description="Helical" evidence="2">
    <location>
        <begin position="116"/>
        <end position="139"/>
    </location>
</feature>
<evidence type="ECO:0000313" key="4">
    <source>
        <dbReference type="Proteomes" id="UP000574390"/>
    </source>
</evidence>
<comment type="caution">
    <text evidence="3">The sequence shown here is derived from an EMBL/GenBank/DDBJ whole genome shotgun (WGS) entry which is preliminary data.</text>
</comment>
<keyword evidence="2" id="KW-0812">Transmembrane</keyword>
<feature type="region of interest" description="Disordered" evidence="1">
    <location>
        <begin position="211"/>
        <end position="231"/>
    </location>
</feature>
<proteinExistence type="predicted"/>
<evidence type="ECO:0000313" key="3">
    <source>
        <dbReference type="EMBL" id="KAF4699509.1"/>
    </source>
</evidence>
<keyword evidence="2" id="KW-0472">Membrane</keyword>
<protein>
    <submittedName>
        <fullName evidence="3">Cyclin-dependent kinase 8</fullName>
    </submittedName>
</protein>
<reference evidence="3 4" key="1">
    <citation type="submission" date="2020-04" db="EMBL/GenBank/DDBJ databases">
        <title>Perkinsus olseni comparative genomics.</title>
        <authorList>
            <person name="Bogema D.R."/>
        </authorList>
    </citation>
    <scope>NUCLEOTIDE SEQUENCE [LARGE SCALE GENOMIC DNA]</scope>
    <source>
        <strain evidence="3">ATCC PRA-205</strain>
    </source>
</reference>
<dbReference type="GO" id="GO:0016301">
    <property type="term" value="F:kinase activity"/>
    <property type="evidence" value="ECO:0007669"/>
    <property type="project" value="UniProtKB-KW"/>
</dbReference>
<feature type="compositionally biased region" description="Low complexity" evidence="1">
    <location>
        <begin position="7"/>
        <end position="25"/>
    </location>
</feature>